<dbReference type="EMBL" id="CP076456">
    <property type="protein sequence ID" value="QWQ36114.1"/>
    <property type="molecule type" value="Genomic_DNA"/>
</dbReference>
<keyword evidence="4" id="KW-1185">Reference proteome</keyword>
<reference evidence="3" key="1">
    <citation type="submission" date="2021-06" db="EMBL/GenBank/DDBJ databases">
        <title>Novel species in genus Arthrobacter.</title>
        <authorList>
            <person name="Zhang G."/>
        </authorList>
    </citation>
    <scope>NUCLEOTIDE SEQUENCE</scope>
    <source>
        <strain evidence="3">Zg-ZUI122</strain>
    </source>
</reference>
<dbReference type="InterPro" id="IPR003777">
    <property type="entry name" value="XdhC_CoxI"/>
</dbReference>
<dbReference type="PANTHER" id="PTHR30388">
    <property type="entry name" value="ALDEHYDE OXIDOREDUCTASE MOLYBDENUM COFACTOR ASSEMBLY PROTEIN"/>
    <property type="match status" value="1"/>
</dbReference>
<dbReference type="Gene3D" id="3.40.50.720">
    <property type="entry name" value="NAD(P)-binding Rossmann-like Domain"/>
    <property type="match status" value="1"/>
</dbReference>
<dbReference type="RefSeq" id="WP_207348249.1">
    <property type="nucleotide sequence ID" value="NZ_CP076456.1"/>
</dbReference>
<dbReference type="InterPro" id="IPR027051">
    <property type="entry name" value="XdhC_Rossmann_dom"/>
</dbReference>
<name>A0A975PFE3_9MICC</name>
<feature type="domain" description="XdhC Rossmann" evidence="2">
    <location>
        <begin position="204"/>
        <end position="350"/>
    </location>
</feature>
<gene>
    <name evidence="3" type="ORF">KG104_17035</name>
</gene>
<accession>A0A975PFE3</accession>
<evidence type="ECO:0000259" key="2">
    <source>
        <dbReference type="Pfam" id="PF13478"/>
    </source>
</evidence>
<dbReference type="KEGG" id="asun:KG104_17035"/>
<dbReference type="PANTHER" id="PTHR30388:SF4">
    <property type="entry name" value="MOLYBDENUM COFACTOR INSERTION CHAPERONE PAOD"/>
    <property type="match status" value="1"/>
</dbReference>
<protein>
    <submittedName>
        <fullName evidence="3">XdhC family protein</fullName>
    </submittedName>
</protein>
<dbReference type="AlphaFoldDB" id="A0A975PFE3"/>
<evidence type="ECO:0000313" key="3">
    <source>
        <dbReference type="EMBL" id="QWQ36114.1"/>
    </source>
</evidence>
<dbReference type="Pfam" id="PF13478">
    <property type="entry name" value="XdhC_C"/>
    <property type="match status" value="1"/>
</dbReference>
<evidence type="ECO:0000313" key="4">
    <source>
        <dbReference type="Proteomes" id="UP000680588"/>
    </source>
</evidence>
<proteinExistence type="predicted"/>
<dbReference type="InterPro" id="IPR052698">
    <property type="entry name" value="MoCofactor_Util/Proc"/>
</dbReference>
<feature type="domain" description="XdhC- CoxI" evidence="1">
    <location>
        <begin position="13"/>
        <end position="78"/>
    </location>
</feature>
<dbReference type="Proteomes" id="UP000680588">
    <property type="component" value="Chromosome"/>
</dbReference>
<dbReference type="Pfam" id="PF02625">
    <property type="entry name" value="XdhC_CoxI"/>
    <property type="match status" value="1"/>
</dbReference>
<organism evidence="3 4">
    <name type="scientific">Arthrobacter sunyaminii</name>
    <dbReference type="NCBI Taxonomy" id="2816859"/>
    <lineage>
        <taxon>Bacteria</taxon>
        <taxon>Bacillati</taxon>
        <taxon>Actinomycetota</taxon>
        <taxon>Actinomycetes</taxon>
        <taxon>Micrococcales</taxon>
        <taxon>Micrococcaceae</taxon>
        <taxon>Arthrobacter</taxon>
    </lineage>
</organism>
<evidence type="ECO:0000259" key="1">
    <source>
        <dbReference type="Pfam" id="PF02625"/>
    </source>
</evidence>
<sequence length="381" mass="39456">MLDMLDALAAATADGFPCAAATIVRASGSVPRPVGTSMLIHQTGGITGSLSGGCVEAAVVAVAEEVLADGQPRVESFGYSDTDAFAVGLSCGGTLEVLIQLLHPGTFPVIPKPDAPCALVRRIDAGGTAQNNAAQLLLVPDPRRAASTAGLLADHGAALAAMLDMDPAHAAARLAPLLASGRTGIVELGGPVLFLESRLAPARLLVIGANDFSAALARQGRLLGYHVTVCDARPAFTVPERFPAAHQVRVRWPDQYLREEASAGRLDARSVVCVLSHDAKFDIPVLIEALRLDLGYVGAMGSRRSHEQRMTALRDAGLSATETAKLHSPIGLDIGAATPEETALSVFAEIVAARSGAAVSGQPLRALSGPIHPFTRQHVSH</sequence>